<comment type="caution">
    <text evidence="1">The sequence shown here is derived from an EMBL/GenBank/DDBJ whole genome shotgun (WGS) entry which is preliminary data.</text>
</comment>
<organism evidence="1 2">
    <name type="scientific">Malus baccata</name>
    <name type="common">Siberian crab apple</name>
    <name type="synonym">Pyrus baccata</name>
    <dbReference type="NCBI Taxonomy" id="106549"/>
    <lineage>
        <taxon>Eukaryota</taxon>
        <taxon>Viridiplantae</taxon>
        <taxon>Streptophyta</taxon>
        <taxon>Embryophyta</taxon>
        <taxon>Tracheophyta</taxon>
        <taxon>Spermatophyta</taxon>
        <taxon>Magnoliopsida</taxon>
        <taxon>eudicotyledons</taxon>
        <taxon>Gunneridae</taxon>
        <taxon>Pentapetalae</taxon>
        <taxon>rosids</taxon>
        <taxon>fabids</taxon>
        <taxon>Rosales</taxon>
        <taxon>Rosaceae</taxon>
        <taxon>Amygdaloideae</taxon>
        <taxon>Maleae</taxon>
        <taxon>Malus</taxon>
    </lineage>
</organism>
<accession>A0A540LQV9</accession>
<dbReference type="EMBL" id="VIEB01000497">
    <property type="protein sequence ID" value="TQD88845.1"/>
    <property type="molecule type" value="Genomic_DNA"/>
</dbReference>
<name>A0A540LQV9_MALBA</name>
<sequence length="126" mass="14758">MFSNSTFWSSKEKVQLIANVYRLHKDETFDIVRAFTAQFGNWKYDDWQNKVDNHVVFKAVKNYQQNKRRLRQGRSPQNSNSRLYNCRKLVIVCAQLYEALLGTCKAVTKERTWTKSSTGEVNKAVS</sequence>
<dbReference type="AlphaFoldDB" id="A0A540LQV9"/>
<keyword evidence="2" id="KW-1185">Reference proteome</keyword>
<evidence type="ECO:0000313" key="2">
    <source>
        <dbReference type="Proteomes" id="UP000315295"/>
    </source>
</evidence>
<protein>
    <submittedName>
        <fullName evidence="1">Uncharacterized protein</fullName>
    </submittedName>
</protein>
<proteinExistence type="predicted"/>
<dbReference type="Proteomes" id="UP000315295">
    <property type="component" value="Unassembled WGS sequence"/>
</dbReference>
<evidence type="ECO:0000313" key="1">
    <source>
        <dbReference type="EMBL" id="TQD88845.1"/>
    </source>
</evidence>
<gene>
    <name evidence="1" type="ORF">C1H46_025589</name>
</gene>
<reference evidence="1 2" key="1">
    <citation type="journal article" date="2019" name="G3 (Bethesda)">
        <title>Sequencing of a Wild Apple (Malus baccata) Genome Unravels the Differences Between Cultivated and Wild Apple Species Regarding Disease Resistance and Cold Tolerance.</title>
        <authorList>
            <person name="Chen X."/>
        </authorList>
    </citation>
    <scope>NUCLEOTIDE SEQUENCE [LARGE SCALE GENOMIC DNA]</scope>
    <source>
        <strain evidence="2">cv. Shandingzi</strain>
        <tissue evidence="1">Leaves</tissue>
    </source>
</reference>